<comment type="caution">
    <text evidence="2">The sequence shown here is derived from an EMBL/GenBank/DDBJ whole genome shotgun (WGS) entry which is preliminary data.</text>
</comment>
<keyword evidence="1" id="KW-1133">Transmembrane helix</keyword>
<gene>
    <name evidence="2" type="ORF">BWY41_01903</name>
</gene>
<feature type="transmembrane region" description="Helical" evidence="1">
    <location>
        <begin position="30"/>
        <end position="50"/>
    </location>
</feature>
<feature type="transmembrane region" description="Helical" evidence="1">
    <location>
        <begin position="6"/>
        <end position="23"/>
    </location>
</feature>
<proteinExistence type="predicted"/>
<organism evidence="2">
    <name type="scientific">Candidatus Atribacter allofermentans</name>
    <dbReference type="NCBI Taxonomy" id="1852833"/>
    <lineage>
        <taxon>Bacteria</taxon>
        <taxon>Pseudomonadati</taxon>
        <taxon>Atribacterota</taxon>
        <taxon>Atribacteria</taxon>
        <taxon>Atribacterales</taxon>
        <taxon>Atribacteraceae</taxon>
        <taxon>Atribacter</taxon>
    </lineage>
</organism>
<feature type="transmembrane region" description="Helical" evidence="1">
    <location>
        <begin position="178"/>
        <end position="198"/>
    </location>
</feature>
<feature type="transmembrane region" description="Helical" evidence="1">
    <location>
        <begin position="62"/>
        <end position="89"/>
    </location>
</feature>
<feature type="transmembrane region" description="Helical" evidence="1">
    <location>
        <begin position="144"/>
        <end position="166"/>
    </location>
</feature>
<name>A0A1V5SKT2_9BACT</name>
<protein>
    <submittedName>
        <fullName evidence="2">Uncharacterized protein</fullName>
    </submittedName>
</protein>
<sequence>MIIYAIPLITVIIVNILFYLIFFRKKPISFQNWINIFLFPFILMIIIPYHQVERFLLNRLAGFLPVLSINTILVLIELILISASVLFLLKKIKKSGVELFRYFLFIGVSLGCGRFFRNVILVWYHPLSSFFGYSQFSNFITGFFIAQEILQILIIIVSSGFLGIGFIRLQKNQKFAGFLSIIFAFCILEIDALVRVLFQYVPSFAFFSAVYVISILPLLFILGGVFLWIAYRHQEKKELEIKKESLEKVSGSSGS</sequence>
<evidence type="ECO:0000256" key="1">
    <source>
        <dbReference type="SAM" id="Phobius"/>
    </source>
</evidence>
<accession>A0A1V5SKT2</accession>
<dbReference type="Proteomes" id="UP000485569">
    <property type="component" value="Unassembled WGS sequence"/>
</dbReference>
<dbReference type="EMBL" id="MWBQ01000196">
    <property type="protein sequence ID" value="OQA54801.1"/>
    <property type="molecule type" value="Genomic_DNA"/>
</dbReference>
<feature type="transmembrane region" description="Helical" evidence="1">
    <location>
        <begin position="101"/>
        <end position="124"/>
    </location>
</feature>
<feature type="transmembrane region" description="Helical" evidence="1">
    <location>
        <begin position="204"/>
        <end position="231"/>
    </location>
</feature>
<keyword evidence="1" id="KW-0472">Membrane</keyword>
<evidence type="ECO:0000313" key="2">
    <source>
        <dbReference type="EMBL" id="OQA54801.1"/>
    </source>
</evidence>
<keyword evidence="1" id="KW-0812">Transmembrane</keyword>
<reference evidence="2" key="1">
    <citation type="submission" date="2017-02" db="EMBL/GenBank/DDBJ databases">
        <title>Delving into the versatile metabolic prowess of the omnipresent phylum Bacteroidetes.</title>
        <authorList>
            <person name="Nobu M.K."/>
            <person name="Mei R."/>
            <person name="Narihiro T."/>
            <person name="Kuroda K."/>
            <person name="Liu W.-T."/>
        </authorList>
    </citation>
    <scope>NUCLEOTIDE SEQUENCE</scope>
    <source>
        <strain evidence="2">ADurb.Bin276</strain>
    </source>
</reference>
<dbReference type="AlphaFoldDB" id="A0A1V5SKT2"/>